<sequence>MPGFGGDRVAAQAGQRLQGIATAGQGADQQGCAGEQHDDADAFPETLPTLGMRRQRVEGVQVDSRHDEQQRPGEHAGDRRHDRRDQPDGSGQQQHAESLLDAFHPRPGLGQQGTAGDADGDQRGPHAQRHDEQRRAAEYGIAGLADVEQGPGERRGDAGTDDQRRQRAHQEDADAAPALQVAGFFRKFALQRGR</sequence>
<feature type="compositionally biased region" description="Basic and acidic residues" evidence="1">
    <location>
        <begin position="151"/>
        <end position="172"/>
    </location>
</feature>
<feature type="compositionally biased region" description="Basic and acidic residues" evidence="1">
    <location>
        <begin position="120"/>
        <end position="137"/>
    </location>
</feature>
<reference evidence="2" key="1">
    <citation type="submission" date="2019-08" db="EMBL/GenBank/DDBJ databases">
        <authorList>
            <person name="Kucharzyk K."/>
            <person name="Murdoch R.W."/>
            <person name="Higgins S."/>
            <person name="Loffler F."/>
        </authorList>
    </citation>
    <scope>NUCLEOTIDE SEQUENCE</scope>
</reference>
<protein>
    <submittedName>
        <fullName evidence="2">Uncharacterized protein</fullName>
    </submittedName>
</protein>
<dbReference type="EMBL" id="VSSQ01027314">
    <property type="protein sequence ID" value="MPM76495.1"/>
    <property type="molecule type" value="Genomic_DNA"/>
</dbReference>
<name>A0A645CHT6_9ZZZZ</name>
<comment type="caution">
    <text evidence="2">The sequence shown here is derived from an EMBL/GenBank/DDBJ whole genome shotgun (WGS) entry which is preliminary data.</text>
</comment>
<evidence type="ECO:0000313" key="2">
    <source>
        <dbReference type="EMBL" id="MPM76495.1"/>
    </source>
</evidence>
<organism evidence="2">
    <name type="scientific">bioreactor metagenome</name>
    <dbReference type="NCBI Taxonomy" id="1076179"/>
    <lineage>
        <taxon>unclassified sequences</taxon>
        <taxon>metagenomes</taxon>
        <taxon>ecological metagenomes</taxon>
    </lineage>
</organism>
<feature type="compositionally biased region" description="Basic and acidic residues" evidence="1">
    <location>
        <begin position="63"/>
        <end position="87"/>
    </location>
</feature>
<accession>A0A645CHT6</accession>
<dbReference type="AlphaFoldDB" id="A0A645CHT6"/>
<feature type="region of interest" description="Disordered" evidence="1">
    <location>
        <begin position="1"/>
        <end position="178"/>
    </location>
</feature>
<gene>
    <name evidence="2" type="ORF">SDC9_123493</name>
</gene>
<proteinExistence type="predicted"/>
<feature type="compositionally biased region" description="Low complexity" evidence="1">
    <location>
        <begin position="18"/>
        <end position="34"/>
    </location>
</feature>
<evidence type="ECO:0000256" key="1">
    <source>
        <dbReference type="SAM" id="MobiDB-lite"/>
    </source>
</evidence>
<feature type="compositionally biased region" description="Low complexity" evidence="1">
    <location>
        <begin position="108"/>
        <end position="117"/>
    </location>
</feature>